<dbReference type="SMART" id="SM00855">
    <property type="entry name" value="PGAM"/>
    <property type="match status" value="1"/>
</dbReference>
<evidence type="ECO:0000313" key="4">
    <source>
        <dbReference type="EMBL" id="OTF70350.1"/>
    </source>
</evidence>
<evidence type="ECO:0000256" key="2">
    <source>
        <dbReference type="PIRSR" id="PIRSR613078-2"/>
    </source>
</evidence>
<dbReference type="OrthoDB" id="354304at2759"/>
<dbReference type="InterPro" id="IPR013078">
    <property type="entry name" value="His_Pase_superF_clade-1"/>
</dbReference>
<dbReference type="GO" id="GO:0043456">
    <property type="term" value="P:regulation of pentose-phosphate shunt"/>
    <property type="evidence" value="ECO:0007669"/>
    <property type="project" value="TreeGrafter"/>
</dbReference>
<dbReference type="PANTHER" id="PTHR46517:SF1">
    <property type="entry name" value="FRUCTOSE-2,6-BISPHOSPHATASE TIGAR"/>
    <property type="match status" value="1"/>
</dbReference>
<dbReference type="Gene3D" id="3.40.50.1240">
    <property type="entry name" value="Phosphoglycerate mutase-like"/>
    <property type="match status" value="1"/>
</dbReference>
<dbReference type="SUPFAM" id="SSF53254">
    <property type="entry name" value="Phosphoglycerate mutase-like"/>
    <property type="match status" value="1"/>
</dbReference>
<dbReference type="InterPro" id="IPR051695">
    <property type="entry name" value="Phosphoglycerate_Mutase"/>
</dbReference>
<evidence type="ECO:0000256" key="1">
    <source>
        <dbReference type="ARBA" id="ARBA00022801"/>
    </source>
</evidence>
<dbReference type="CDD" id="cd07067">
    <property type="entry name" value="HP_PGM_like"/>
    <property type="match status" value="1"/>
</dbReference>
<feature type="binding site" evidence="2">
    <location>
        <position position="59"/>
    </location>
    <ligand>
        <name>substrate</name>
    </ligand>
</feature>
<reference evidence="4 5" key="1">
    <citation type="submission" date="2017-03" db="EMBL/GenBank/DDBJ databases">
        <title>Genome Survey of Euroglyphus maynei.</title>
        <authorList>
            <person name="Arlian L.G."/>
            <person name="Morgan M.S."/>
            <person name="Rider S.D."/>
        </authorList>
    </citation>
    <scope>NUCLEOTIDE SEQUENCE [LARGE SCALE GENOMIC DNA]</scope>
    <source>
        <strain evidence="4">Arlian Lab</strain>
        <tissue evidence="4">Whole body</tissue>
    </source>
</reference>
<dbReference type="EMBL" id="MUJZ01066169">
    <property type="protein sequence ID" value="OTF70350.1"/>
    <property type="molecule type" value="Genomic_DNA"/>
</dbReference>
<accession>A0A1Y3API7</accession>
<dbReference type="GO" id="GO:0045820">
    <property type="term" value="P:negative regulation of glycolytic process"/>
    <property type="evidence" value="ECO:0007669"/>
    <property type="project" value="TreeGrafter"/>
</dbReference>
<sequence>MHVKSINHCTGETNENNQAIIQGQKNTKLNETGRKQAQLLAKNFDSNGFTRIYSSDLSRAYDTCSILLSDHCKSIITDPLLRERSFGEMEGCQLKDLVSKAREAGLSTPEYIAKGGESLADVHKRVIRFLQEKILVSVNPDERILIVSHGGVIRQMIEFLVQFMPKNLNSLEFERKKSLIPPNTSVTEFKIFYCPIKHQIESIECIRLHEIGHLDKKTQQHALNQPQVNAKVAM</sequence>
<dbReference type="Proteomes" id="UP000194236">
    <property type="component" value="Unassembled WGS sequence"/>
</dbReference>
<gene>
    <name evidence="4" type="ORF">BLA29_000638</name>
</gene>
<evidence type="ECO:0000313" key="5">
    <source>
        <dbReference type="Proteomes" id="UP000194236"/>
    </source>
</evidence>
<dbReference type="PANTHER" id="PTHR46517">
    <property type="entry name" value="FRUCTOSE-2,6-BISPHOSPHATASE TIGAR"/>
    <property type="match status" value="1"/>
</dbReference>
<comment type="caution">
    <text evidence="4">The sequence shown here is derived from an EMBL/GenBank/DDBJ whole genome shotgun (WGS) entry which is preliminary data.</text>
</comment>
<protein>
    <submittedName>
        <fullName evidence="4">Phosphoglycerate mutase-like protein</fullName>
    </submittedName>
</protein>
<dbReference type="GO" id="GO:0005829">
    <property type="term" value="C:cytosol"/>
    <property type="evidence" value="ECO:0007669"/>
    <property type="project" value="TreeGrafter"/>
</dbReference>
<dbReference type="InterPro" id="IPR029033">
    <property type="entry name" value="His_PPase_superfam"/>
</dbReference>
<name>A0A1Y3API7_EURMA</name>
<dbReference type="GO" id="GO:0004331">
    <property type="term" value="F:fructose-2,6-bisphosphate 2-phosphatase activity"/>
    <property type="evidence" value="ECO:0007669"/>
    <property type="project" value="TreeGrafter"/>
</dbReference>
<organism evidence="4 5">
    <name type="scientific">Euroglyphus maynei</name>
    <name type="common">Mayne's house dust mite</name>
    <dbReference type="NCBI Taxonomy" id="6958"/>
    <lineage>
        <taxon>Eukaryota</taxon>
        <taxon>Metazoa</taxon>
        <taxon>Ecdysozoa</taxon>
        <taxon>Arthropoda</taxon>
        <taxon>Chelicerata</taxon>
        <taxon>Arachnida</taxon>
        <taxon>Acari</taxon>
        <taxon>Acariformes</taxon>
        <taxon>Sarcoptiformes</taxon>
        <taxon>Astigmata</taxon>
        <taxon>Psoroptidia</taxon>
        <taxon>Analgoidea</taxon>
        <taxon>Pyroglyphidae</taxon>
        <taxon>Pyroglyphinae</taxon>
        <taxon>Euroglyphus</taxon>
    </lineage>
</organism>
<feature type="site" description="Transition state stabilizer" evidence="3">
    <location>
        <position position="149"/>
    </location>
</feature>
<dbReference type="Pfam" id="PF00300">
    <property type="entry name" value="His_Phos_1"/>
    <property type="match status" value="1"/>
</dbReference>
<proteinExistence type="predicted"/>
<dbReference type="AlphaFoldDB" id="A0A1Y3API7"/>
<evidence type="ECO:0000256" key="3">
    <source>
        <dbReference type="PIRSR" id="PIRSR613078-3"/>
    </source>
</evidence>
<keyword evidence="1" id="KW-0378">Hydrolase</keyword>
<keyword evidence="5" id="KW-1185">Reference proteome</keyword>